<dbReference type="Gene3D" id="3.40.1360.10">
    <property type="match status" value="1"/>
</dbReference>
<name>A0A517YXE7_9BACT</name>
<dbReference type="InterPro" id="IPR034154">
    <property type="entry name" value="TOPRIM_DnaG/twinkle"/>
</dbReference>
<sequence>MSYQQFPSSGSDLVRVGRGHPCPICGKPDWCSVSNDGQVCICMRVSEGCVLETRNNGFLHKLTPRTDTDTTPSCSFASRRYVKPYVEPISEIDPIQWKNFTQLYHLKAKEIGLYKLSDNLGVSVQSLEQLEAGWNTKQVAWTFPMMHDSASYSGIRLRNDHGKKWAIKGSKQGLFIPKQLRSAEEPVQTLLIAEGPSDTAALLDMGANAIGRPSCRGCEKQLFTYIKELKPAQLVIASDQDEPGQLGAAALAKQLASHGYATLVIQPPAGHKDMRAWLRAGAAASDLANLISVKPMQRVAVALGGAA</sequence>
<dbReference type="KEGG" id="pcor:KS4_29740"/>
<evidence type="ECO:0000313" key="2">
    <source>
        <dbReference type="EMBL" id="QDU34897.1"/>
    </source>
</evidence>
<evidence type="ECO:0000313" key="3">
    <source>
        <dbReference type="Proteomes" id="UP000317369"/>
    </source>
</evidence>
<accession>A0A517YXE7</accession>
<feature type="domain" description="Toprim" evidence="1">
    <location>
        <begin position="188"/>
        <end position="270"/>
    </location>
</feature>
<protein>
    <recommendedName>
        <fullName evidence="1">Toprim domain-containing protein</fullName>
    </recommendedName>
</protein>
<reference evidence="2 3" key="1">
    <citation type="submission" date="2019-02" db="EMBL/GenBank/DDBJ databases">
        <title>Deep-cultivation of Planctomycetes and their phenomic and genomic characterization uncovers novel biology.</title>
        <authorList>
            <person name="Wiegand S."/>
            <person name="Jogler M."/>
            <person name="Boedeker C."/>
            <person name="Pinto D."/>
            <person name="Vollmers J."/>
            <person name="Rivas-Marin E."/>
            <person name="Kohn T."/>
            <person name="Peeters S.H."/>
            <person name="Heuer A."/>
            <person name="Rast P."/>
            <person name="Oberbeckmann S."/>
            <person name="Bunk B."/>
            <person name="Jeske O."/>
            <person name="Meyerdierks A."/>
            <person name="Storesund J.E."/>
            <person name="Kallscheuer N."/>
            <person name="Luecker S."/>
            <person name="Lage O.M."/>
            <person name="Pohl T."/>
            <person name="Merkel B.J."/>
            <person name="Hornburger P."/>
            <person name="Mueller R.-W."/>
            <person name="Bruemmer F."/>
            <person name="Labrenz M."/>
            <person name="Spormann A.M."/>
            <person name="Op den Camp H."/>
            <person name="Overmann J."/>
            <person name="Amann R."/>
            <person name="Jetten M.S.M."/>
            <person name="Mascher T."/>
            <person name="Medema M.H."/>
            <person name="Devos D.P."/>
            <person name="Kaster A.-K."/>
            <person name="Ovreas L."/>
            <person name="Rohde M."/>
            <person name="Galperin M.Y."/>
            <person name="Jogler C."/>
        </authorList>
    </citation>
    <scope>NUCLEOTIDE SEQUENCE [LARGE SCALE GENOMIC DNA]</scope>
    <source>
        <strain evidence="2 3">KS4</strain>
    </source>
</reference>
<dbReference type="AlphaFoldDB" id="A0A517YXE7"/>
<proteinExistence type="predicted"/>
<dbReference type="InterPro" id="IPR006171">
    <property type="entry name" value="TOPRIM_dom"/>
</dbReference>
<dbReference type="EMBL" id="CP036425">
    <property type="protein sequence ID" value="QDU34897.1"/>
    <property type="molecule type" value="Genomic_DNA"/>
</dbReference>
<organism evidence="2 3">
    <name type="scientific">Poriferisphaera corsica</name>
    <dbReference type="NCBI Taxonomy" id="2528020"/>
    <lineage>
        <taxon>Bacteria</taxon>
        <taxon>Pseudomonadati</taxon>
        <taxon>Planctomycetota</taxon>
        <taxon>Phycisphaerae</taxon>
        <taxon>Phycisphaerales</taxon>
        <taxon>Phycisphaeraceae</taxon>
        <taxon>Poriferisphaera</taxon>
    </lineage>
</organism>
<evidence type="ECO:0000259" key="1">
    <source>
        <dbReference type="PROSITE" id="PS50880"/>
    </source>
</evidence>
<dbReference type="PROSITE" id="PS50880">
    <property type="entry name" value="TOPRIM"/>
    <property type="match status" value="1"/>
</dbReference>
<keyword evidence="3" id="KW-1185">Reference proteome</keyword>
<dbReference type="CDD" id="cd01029">
    <property type="entry name" value="TOPRIM_primases"/>
    <property type="match status" value="1"/>
</dbReference>
<dbReference type="RefSeq" id="WP_200761283.1">
    <property type="nucleotide sequence ID" value="NZ_CP036425.1"/>
</dbReference>
<dbReference type="Proteomes" id="UP000317369">
    <property type="component" value="Chromosome"/>
</dbReference>
<gene>
    <name evidence="2" type="ORF">KS4_29740</name>
</gene>